<dbReference type="RefSeq" id="WP_238221424.1">
    <property type="nucleotide sequence ID" value="NZ_BPQD01000001.1"/>
</dbReference>
<dbReference type="EMBL" id="JAUFPX010000002">
    <property type="protein sequence ID" value="MDN3590097.1"/>
    <property type="molecule type" value="Genomic_DNA"/>
</dbReference>
<proteinExistence type="predicted"/>
<evidence type="ECO:0000313" key="3">
    <source>
        <dbReference type="EMBL" id="MDN3590097.1"/>
    </source>
</evidence>
<accession>A0ABT8BDF0</accession>
<keyword evidence="4" id="KW-1185">Reference proteome</keyword>
<dbReference type="Proteomes" id="UP001224644">
    <property type="component" value="Unassembled WGS sequence"/>
</dbReference>
<reference evidence="4" key="1">
    <citation type="journal article" date="2019" name="Int. J. Syst. Evol. Microbiol.">
        <title>The Global Catalogue of Microorganisms (GCM) 10K type strain sequencing project: providing services to taxonomists for standard genome sequencing and annotation.</title>
        <authorList>
            <consortium name="The Broad Institute Genomics Platform"/>
            <consortium name="The Broad Institute Genome Sequencing Center for Infectious Disease"/>
            <person name="Wu L."/>
            <person name="Ma J."/>
        </authorList>
    </citation>
    <scope>NUCLEOTIDE SEQUENCE [LARGE SCALE GENOMIC DNA]</scope>
    <source>
        <strain evidence="4">CECT 7069</strain>
    </source>
</reference>
<evidence type="ECO:0000313" key="4">
    <source>
        <dbReference type="Proteomes" id="UP001224644"/>
    </source>
</evidence>
<keyword evidence="1" id="KW-0812">Transmembrane</keyword>
<keyword evidence="1" id="KW-1133">Transmembrane helix</keyword>
<protein>
    <submittedName>
        <fullName evidence="3">Uncharacterized protein</fullName>
    </submittedName>
</protein>
<keyword evidence="2" id="KW-0732">Signal</keyword>
<feature type="signal peptide" evidence="2">
    <location>
        <begin position="1"/>
        <end position="23"/>
    </location>
</feature>
<gene>
    <name evidence="3" type="ORF">QWZ12_05650</name>
</gene>
<evidence type="ECO:0000256" key="2">
    <source>
        <dbReference type="SAM" id="SignalP"/>
    </source>
</evidence>
<organism evidence="3 4">
    <name type="scientific">Methylobacterium adhaesivum</name>
    <dbReference type="NCBI Taxonomy" id="333297"/>
    <lineage>
        <taxon>Bacteria</taxon>
        <taxon>Pseudomonadati</taxon>
        <taxon>Pseudomonadota</taxon>
        <taxon>Alphaproteobacteria</taxon>
        <taxon>Hyphomicrobiales</taxon>
        <taxon>Methylobacteriaceae</taxon>
        <taxon>Methylobacterium</taxon>
    </lineage>
</organism>
<sequence length="66" mass="7214">MFKVMILGLLCSATLTVFGIALAAGVIGHPIDGQLPADWGWSFIMMGAASLFAFGFFEWRHLTHRS</sequence>
<name>A0ABT8BDF0_9HYPH</name>
<feature type="transmembrane region" description="Helical" evidence="1">
    <location>
        <begin position="39"/>
        <end position="57"/>
    </location>
</feature>
<comment type="caution">
    <text evidence="3">The sequence shown here is derived from an EMBL/GenBank/DDBJ whole genome shotgun (WGS) entry which is preliminary data.</text>
</comment>
<feature type="chain" id="PRO_5045841543" evidence="2">
    <location>
        <begin position="24"/>
        <end position="66"/>
    </location>
</feature>
<keyword evidence="1" id="KW-0472">Membrane</keyword>
<evidence type="ECO:0000256" key="1">
    <source>
        <dbReference type="SAM" id="Phobius"/>
    </source>
</evidence>